<dbReference type="PROSITE" id="PS00194">
    <property type="entry name" value="THIOREDOXIN_1"/>
    <property type="match status" value="1"/>
</dbReference>
<evidence type="ECO:0000256" key="3">
    <source>
        <dbReference type="ARBA" id="ARBA00022982"/>
    </source>
</evidence>
<proteinExistence type="inferred from homology"/>
<evidence type="ECO:0000256" key="6">
    <source>
        <dbReference type="PIRNR" id="PIRNR000077"/>
    </source>
</evidence>
<dbReference type="GO" id="GO:0015035">
    <property type="term" value="F:protein-disulfide reductase activity"/>
    <property type="evidence" value="ECO:0007669"/>
    <property type="project" value="InterPro"/>
</dbReference>
<feature type="domain" description="Thioredoxin" evidence="9">
    <location>
        <begin position="1"/>
        <end position="111"/>
    </location>
</feature>
<evidence type="ECO:0000256" key="1">
    <source>
        <dbReference type="ARBA" id="ARBA00008987"/>
    </source>
</evidence>
<dbReference type="InterPro" id="IPR005746">
    <property type="entry name" value="Thioredoxin"/>
</dbReference>
<dbReference type="OrthoDB" id="9790390at2"/>
<dbReference type="InterPro" id="IPR013766">
    <property type="entry name" value="Thioredoxin_domain"/>
</dbReference>
<dbReference type="PANTHER" id="PTHR45663">
    <property type="entry name" value="GEO12009P1"/>
    <property type="match status" value="1"/>
</dbReference>
<feature type="site" description="Deprotonates C-terminal active site Cys" evidence="7">
    <location>
        <position position="29"/>
    </location>
</feature>
<dbReference type="CDD" id="cd02947">
    <property type="entry name" value="TRX_family"/>
    <property type="match status" value="1"/>
</dbReference>
<dbReference type="InterPro" id="IPR036249">
    <property type="entry name" value="Thioredoxin-like_sf"/>
</dbReference>
<keyword evidence="3" id="KW-0249">Electron transport</keyword>
<dbReference type="PIRSF" id="PIRSF000077">
    <property type="entry name" value="Thioredoxin"/>
    <property type="match status" value="1"/>
</dbReference>
<comment type="caution">
    <text evidence="10">The sequence shown here is derived from an EMBL/GenBank/DDBJ whole genome shotgun (WGS) entry which is preliminary data.</text>
</comment>
<dbReference type="Proteomes" id="UP000441754">
    <property type="component" value="Unassembled WGS sequence"/>
</dbReference>
<dbReference type="GO" id="GO:0005737">
    <property type="term" value="C:cytoplasm"/>
    <property type="evidence" value="ECO:0007669"/>
    <property type="project" value="TreeGrafter"/>
</dbReference>
<feature type="site" description="Contributes to redox potential value" evidence="7">
    <location>
        <position position="36"/>
    </location>
</feature>
<dbReference type="PROSITE" id="PS51352">
    <property type="entry name" value="THIOREDOXIN_2"/>
    <property type="match status" value="1"/>
</dbReference>
<protein>
    <recommendedName>
        <fullName evidence="6">Thioredoxin</fullName>
    </recommendedName>
</protein>
<name>A0A7K0ETU1_9BACT</name>
<evidence type="ECO:0000256" key="5">
    <source>
        <dbReference type="ARBA" id="ARBA00023284"/>
    </source>
</evidence>
<gene>
    <name evidence="10" type="ORF">GJJ30_28285</name>
</gene>
<sequence>MNTGNTKAVFATDQNWDELVAKPGVLLVDFSAEWCPPCRRLEPIINELAADFTGTATVATIDVEMNPSVTVRYNVRNMPTILVFKDGELVNRHLGFTTKQVLAGLIETQMTEPVLTAQ</sequence>
<dbReference type="InterPro" id="IPR017937">
    <property type="entry name" value="Thioredoxin_CS"/>
</dbReference>
<keyword evidence="5 8" id="KW-0676">Redox-active center</keyword>
<evidence type="ECO:0000259" key="9">
    <source>
        <dbReference type="PROSITE" id="PS51352"/>
    </source>
</evidence>
<dbReference type="RefSeq" id="WP_154178500.1">
    <property type="nucleotide sequence ID" value="NZ_WJXZ01000014.1"/>
</dbReference>
<evidence type="ECO:0000313" key="11">
    <source>
        <dbReference type="Proteomes" id="UP000441754"/>
    </source>
</evidence>
<evidence type="ECO:0000313" key="10">
    <source>
        <dbReference type="EMBL" id="MRS65230.1"/>
    </source>
</evidence>
<keyword evidence="11" id="KW-1185">Reference proteome</keyword>
<organism evidence="10 11">
    <name type="scientific">Larkinella terrae</name>
    <dbReference type="NCBI Taxonomy" id="2025311"/>
    <lineage>
        <taxon>Bacteria</taxon>
        <taxon>Pseudomonadati</taxon>
        <taxon>Bacteroidota</taxon>
        <taxon>Cytophagia</taxon>
        <taxon>Cytophagales</taxon>
        <taxon>Spirosomataceae</taxon>
        <taxon>Larkinella</taxon>
    </lineage>
</organism>
<feature type="disulfide bond" description="Redox-active" evidence="8">
    <location>
        <begin position="35"/>
        <end position="38"/>
    </location>
</feature>
<reference evidence="10 11" key="1">
    <citation type="journal article" date="2018" name="Antonie Van Leeuwenhoek">
        <title>Larkinella terrae sp. nov., isolated from soil on Jeju Island, South Korea.</title>
        <authorList>
            <person name="Ten L.N."/>
            <person name="Jeon J."/>
            <person name="Park S.J."/>
            <person name="Park S."/>
            <person name="Lee S.Y."/>
            <person name="Kim M.K."/>
            <person name="Jung H.Y."/>
        </authorList>
    </citation>
    <scope>NUCLEOTIDE SEQUENCE [LARGE SCALE GENOMIC DNA]</scope>
    <source>
        <strain evidence="10 11">KCTC 52001</strain>
    </source>
</reference>
<dbReference type="Gene3D" id="3.40.30.10">
    <property type="entry name" value="Glutaredoxin"/>
    <property type="match status" value="1"/>
</dbReference>
<feature type="site" description="Contributes to redox potential value" evidence="7">
    <location>
        <position position="37"/>
    </location>
</feature>
<dbReference type="PANTHER" id="PTHR45663:SF11">
    <property type="entry name" value="GEO12009P1"/>
    <property type="match status" value="1"/>
</dbReference>
<evidence type="ECO:0000256" key="8">
    <source>
        <dbReference type="PIRSR" id="PIRSR000077-4"/>
    </source>
</evidence>
<accession>A0A7K0ETU1</accession>
<evidence type="ECO:0000256" key="2">
    <source>
        <dbReference type="ARBA" id="ARBA00022448"/>
    </source>
</evidence>
<dbReference type="Pfam" id="PF00085">
    <property type="entry name" value="Thioredoxin"/>
    <property type="match status" value="1"/>
</dbReference>
<keyword evidence="4 8" id="KW-1015">Disulfide bond</keyword>
<comment type="similarity">
    <text evidence="1 6">Belongs to the thioredoxin family.</text>
</comment>
<evidence type="ECO:0000256" key="7">
    <source>
        <dbReference type="PIRSR" id="PIRSR000077-1"/>
    </source>
</evidence>
<keyword evidence="2" id="KW-0813">Transport</keyword>
<dbReference type="EMBL" id="WJXZ01000014">
    <property type="protein sequence ID" value="MRS65230.1"/>
    <property type="molecule type" value="Genomic_DNA"/>
</dbReference>
<dbReference type="AlphaFoldDB" id="A0A7K0ETU1"/>
<evidence type="ECO:0000256" key="4">
    <source>
        <dbReference type="ARBA" id="ARBA00023157"/>
    </source>
</evidence>
<dbReference type="PRINTS" id="PR00421">
    <property type="entry name" value="THIOREDOXIN"/>
</dbReference>
<feature type="active site" description="Nucleophile" evidence="7">
    <location>
        <position position="35"/>
    </location>
</feature>
<feature type="active site" description="Nucleophile" evidence="7">
    <location>
        <position position="38"/>
    </location>
</feature>
<dbReference type="SUPFAM" id="SSF52833">
    <property type="entry name" value="Thioredoxin-like"/>
    <property type="match status" value="1"/>
</dbReference>